<organism evidence="2 3">
    <name type="scientific">Anaeramoeba flamelloides</name>
    <dbReference type="NCBI Taxonomy" id="1746091"/>
    <lineage>
        <taxon>Eukaryota</taxon>
        <taxon>Metamonada</taxon>
        <taxon>Anaeramoebidae</taxon>
        <taxon>Anaeramoeba</taxon>
    </lineage>
</organism>
<evidence type="ECO:0000313" key="2">
    <source>
        <dbReference type="EMBL" id="KAJ6235293.1"/>
    </source>
</evidence>
<dbReference type="Proteomes" id="UP001150062">
    <property type="component" value="Unassembled WGS sequence"/>
</dbReference>
<keyword evidence="3" id="KW-1185">Reference proteome</keyword>
<feature type="compositionally biased region" description="Polar residues" evidence="1">
    <location>
        <begin position="240"/>
        <end position="253"/>
    </location>
</feature>
<sequence length="372" mass="44031">MYNTKTQSKLRSKTKNQKRIERLLDQYPTAVQGLNKAMLQLSNCPKEVSISPKIIDFGNDQKNNKNKVTKRELILFMIKKFNIFLDLSDQNESEWVKFKFTRQNNFDSLITLADSQEFEEKMGAITEKLRYWYNQDRNNFQGMDSAHLEESYKVPSNVIIDKEKLKKFCAEDSTTDQSSQIKKVYRAFSFFFRARFNCINATNKNRKNMIFGRDYKFGFGDSQLTDYQISERNSNSNSNQQKDNLSEKQISNQNHKKQQTTGRKLRRKRKHIRSKRKSVRQKFLDQESSYSLSSSSGDEIERETTIYPKQLRTKERRMIITQERPTLNINTNQNNSGNYFTSPHQMQSKSDQELEGELIWLLVNLKSNYKNY</sequence>
<protein>
    <submittedName>
        <fullName evidence="2">Uncharacterized protein</fullName>
    </submittedName>
</protein>
<accession>A0ABQ8XU35</accession>
<feature type="region of interest" description="Disordered" evidence="1">
    <location>
        <begin position="232"/>
        <end position="299"/>
    </location>
</feature>
<proteinExistence type="predicted"/>
<evidence type="ECO:0000256" key="1">
    <source>
        <dbReference type="SAM" id="MobiDB-lite"/>
    </source>
</evidence>
<comment type="caution">
    <text evidence="2">The sequence shown here is derived from an EMBL/GenBank/DDBJ whole genome shotgun (WGS) entry which is preliminary data.</text>
</comment>
<evidence type="ECO:0000313" key="3">
    <source>
        <dbReference type="Proteomes" id="UP001150062"/>
    </source>
</evidence>
<reference evidence="2" key="1">
    <citation type="submission" date="2022-08" db="EMBL/GenBank/DDBJ databases">
        <title>Novel sulfate-reducing endosymbionts in the free-living metamonad Anaeramoeba.</title>
        <authorList>
            <person name="Jerlstrom-Hultqvist J."/>
            <person name="Cepicka I."/>
            <person name="Gallot-Lavallee L."/>
            <person name="Salas-Leiva D."/>
            <person name="Curtis B.A."/>
            <person name="Zahonova K."/>
            <person name="Pipaliya S."/>
            <person name="Dacks J."/>
            <person name="Roger A.J."/>
        </authorList>
    </citation>
    <scope>NUCLEOTIDE SEQUENCE</scope>
    <source>
        <strain evidence="2">Schooner1</strain>
    </source>
</reference>
<gene>
    <name evidence="2" type="ORF">M0813_28735</name>
</gene>
<dbReference type="EMBL" id="JAOAOG010000263">
    <property type="protein sequence ID" value="KAJ6235293.1"/>
    <property type="molecule type" value="Genomic_DNA"/>
</dbReference>
<feature type="compositionally biased region" description="Basic residues" evidence="1">
    <location>
        <begin position="254"/>
        <end position="280"/>
    </location>
</feature>
<name>A0ABQ8XU35_9EUKA</name>